<dbReference type="InterPro" id="IPR012337">
    <property type="entry name" value="RNaseH-like_sf"/>
</dbReference>
<organism evidence="1 2">
    <name type="scientific">Fistulina hepatica ATCC 64428</name>
    <dbReference type="NCBI Taxonomy" id="1128425"/>
    <lineage>
        <taxon>Eukaryota</taxon>
        <taxon>Fungi</taxon>
        <taxon>Dikarya</taxon>
        <taxon>Basidiomycota</taxon>
        <taxon>Agaricomycotina</taxon>
        <taxon>Agaricomycetes</taxon>
        <taxon>Agaricomycetidae</taxon>
        <taxon>Agaricales</taxon>
        <taxon>Fistulinaceae</taxon>
        <taxon>Fistulina</taxon>
    </lineage>
</organism>
<proteinExistence type="predicted"/>
<reference evidence="1 2" key="1">
    <citation type="journal article" date="2015" name="Fungal Genet. Biol.">
        <title>Evolution of novel wood decay mechanisms in Agaricales revealed by the genome sequences of Fistulina hepatica and Cylindrobasidium torrendii.</title>
        <authorList>
            <person name="Floudas D."/>
            <person name="Held B.W."/>
            <person name="Riley R."/>
            <person name="Nagy L.G."/>
            <person name="Koehler G."/>
            <person name="Ransdell A.S."/>
            <person name="Younus H."/>
            <person name="Chow J."/>
            <person name="Chiniquy J."/>
            <person name="Lipzen A."/>
            <person name="Tritt A."/>
            <person name="Sun H."/>
            <person name="Haridas S."/>
            <person name="LaButti K."/>
            <person name="Ohm R.A."/>
            <person name="Kues U."/>
            <person name="Blanchette R.A."/>
            <person name="Grigoriev I.V."/>
            <person name="Minto R.E."/>
            <person name="Hibbett D.S."/>
        </authorList>
    </citation>
    <scope>NUCLEOTIDE SEQUENCE [LARGE SCALE GENOMIC DNA]</scope>
    <source>
        <strain evidence="1 2">ATCC 64428</strain>
    </source>
</reference>
<evidence type="ECO:0008006" key="3">
    <source>
        <dbReference type="Google" id="ProtNLM"/>
    </source>
</evidence>
<evidence type="ECO:0000313" key="1">
    <source>
        <dbReference type="EMBL" id="KIY44597.1"/>
    </source>
</evidence>
<accession>A0A0D7A0L9</accession>
<dbReference type="AlphaFoldDB" id="A0A0D7A0L9"/>
<keyword evidence="2" id="KW-1185">Reference proteome</keyword>
<dbReference type="SUPFAM" id="SSF53098">
    <property type="entry name" value="Ribonuclease H-like"/>
    <property type="match status" value="1"/>
</dbReference>
<gene>
    <name evidence="1" type="ORF">FISHEDRAFT_51107</name>
</gene>
<protein>
    <recommendedName>
        <fullName evidence="3">DUF659 domain-containing protein</fullName>
    </recommendedName>
</protein>
<dbReference type="EMBL" id="KN882085">
    <property type="protein sequence ID" value="KIY44597.1"/>
    <property type="molecule type" value="Genomic_DNA"/>
</dbReference>
<dbReference type="OrthoDB" id="3236755at2759"/>
<sequence>MEVCEATADAHTAEWIRNFALSIVDYIGRPHFAAFVSDSTGNTLLAHQLLTALDTVPTAFSLPDVVHHLNSVVKNIGQLRYFDKTIKLTRTIVTHFNTAHACKSELKIARQGLGITRGLESVGKTRFVGIVKSACSVQRCIPALEHVARRNRCNLEGISEYFRTSSVTNRPTPTACLFYNDLDDLLAITTPASKILTCLEGDYITLADVFVTWHAFLNTTLTVLKDEDHVYPMRVKENVVSILNFRYSELYVAGGRLYSPAYLAMAYLHPGVLIYLLMPSSFH</sequence>
<dbReference type="Proteomes" id="UP000054144">
    <property type="component" value="Unassembled WGS sequence"/>
</dbReference>
<name>A0A0D7A0L9_9AGAR</name>
<evidence type="ECO:0000313" key="2">
    <source>
        <dbReference type="Proteomes" id="UP000054144"/>
    </source>
</evidence>